<dbReference type="RefSeq" id="WP_221005170.1">
    <property type="nucleotide sequence ID" value="NZ_CP081150.1"/>
</dbReference>
<keyword evidence="2" id="KW-1185">Reference proteome</keyword>
<dbReference type="EMBL" id="CP081150">
    <property type="protein sequence ID" value="QZA76768.1"/>
    <property type="molecule type" value="Genomic_DNA"/>
</dbReference>
<sequence>MGESMGCLKLTNNFVLLVALTSCVEGSVWEHIRFKKTKYSESMTFKIRSCNIGRIDNREGVSLRGKWNFNASSPSFDCVDKNPELFQLRMGTAIRSGKNGFYDKADGTTRCLILESGDYIRWRYGWGGRCDAFEVMEFTSKDNKRILVKYLIDNSKKSANITRDIGHDWHVEYWIDWIPSIEEARIIDANVVTVTNRMIENE</sequence>
<gene>
    <name evidence="1" type="ORF">K4H28_10605</name>
</gene>
<dbReference type="Proteomes" id="UP000825679">
    <property type="component" value="Chromosome"/>
</dbReference>
<accession>A0ABX8Z2G3</accession>
<name>A0ABX8Z2G3_9NEIS</name>
<reference evidence="1 2" key="1">
    <citation type="submission" date="2021-08" db="EMBL/GenBank/DDBJ databases">
        <title>complete genome sequencing of Deefgea sp. D25.</title>
        <authorList>
            <person name="Bae J.-W."/>
            <person name="Gim D.-H."/>
        </authorList>
    </citation>
    <scope>NUCLEOTIDE SEQUENCE [LARGE SCALE GENOMIC DNA]</scope>
    <source>
        <strain evidence="1 2">D25</strain>
    </source>
</reference>
<evidence type="ECO:0000313" key="1">
    <source>
        <dbReference type="EMBL" id="QZA76768.1"/>
    </source>
</evidence>
<organism evidence="1 2">
    <name type="scientific">Deefgea tanakiae</name>
    <dbReference type="NCBI Taxonomy" id="2865840"/>
    <lineage>
        <taxon>Bacteria</taxon>
        <taxon>Pseudomonadati</taxon>
        <taxon>Pseudomonadota</taxon>
        <taxon>Betaproteobacteria</taxon>
        <taxon>Neisseriales</taxon>
        <taxon>Chitinibacteraceae</taxon>
        <taxon>Deefgea</taxon>
    </lineage>
</organism>
<protein>
    <submittedName>
        <fullName evidence="1">Uncharacterized protein</fullName>
    </submittedName>
</protein>
<evidence type="ECO:0000313" key="2">
    <source>
        <dbReference type="Proteomes" id="UP000825679"/>
    </source>
</evidence>
<proteinExistence type="predicted"/>